<gene>
    <name evidence="8" type="ORF">Sjap_015974</name>
</gene>
<dbReference type="Proteomes" id="UP001417504">
    <property type="component" value="Unassembled WGS sequence"/>
</dbReference>
<evidence type="ECO:0000256" key="1">
    <source>
        <dbReference type="ARBA" id="ARBA00003732"/>
    </source>
</evidence>
<protein>
    <recommendedName>
        <fullName evidence="7">AN1-type domain-containing protein</fullName>
    </recommendedName>
</protein>
<dbReference type="SMART" id="SM00154">
    <property type="entry name" value="ZnF_AN1"/>
    <property type="match status" value="2"/>
</dbReference>
<dbReference type="GO" id="GO:0005737">
    <property type="term" value="C:cytoplasm"/>
    <property type="evidence" value="ECO:0007669"/>
    <property type="project" value="TreeGrafter"/>
</dbReference>
<dbReference type="Gene3D" id="4.10.1110.10">
    <property type="entry name" value="AN1-like Zinc finger"/>
    <property type="match status" value="2"/>
</dbReference>
<name>A0AAP0IKE9_9MAGN</name>
<accession>A0AAP0IKE9</accession>
<dbReference type="PANTHER" id="PTHR14677">
    <property type="entry name" value="ARSENITE INDUCUBLE RNA ASSOCIATED PROTEIN AIP-1-RELATED"/>
    <property type="match status" value="1"/>
</dbReference>
<dbReference type="Pfam" id="PF01428">
    <property type="entry name" value="zf-AN1"/>
    <property type="match status" value="2"/>
</dbReference>
<keyword evidence="2" id="KW-0479">Metal-binding</keyword>
<dbReference type="GO" id="GO:0008270">
    <property type="term" value="F:zinc ion binding"/>
    <property type="evidence" value="ECO:0007669"/>
    <property type="project" value="UniProtKB-KW"/>
</dbReference>
<comment type="caution">
    <text evidence="8">The sequence shown here is derived from an EMBL/GenBank/DDBJ whole genome shotgun (WGS) entry which is preliminary data.</text>
</comment>
<organism evidence="8 9">
    <name type="scientific">Stephania japonica</name>
    <dbReference type="NCBI Taxonomy" id="461633"/>
    <lineage>
        <taxon>Eukaryota</taxon>
        <taxon>Viridiplantae</taxon>
        <taxon>Streptophyta</taxon>
        <taxon>Embryophyta</taxon>
        <taxon>Tracheophyta</taxon>
        <taxon>Spermatophyta</taxon>
        <taxon>Magnoliopsida</taxon>
        <taxon>Ranunculales</taxon>
        <taxon>Menispermaceae</taxon>
        <taxon>Menispermoideae</taxon>
        <taxon>Cissampelideae</taxon>
        <taxon>Stephania</taxon>
    </lineage>
</organism>
<evidence type="ECO:0000256" key="6">
    <source>
        <dbReference type="PROSITE-ProRule" id="PRU00449"/>
    </source>
</evidence>
<keyword evidence="9" id="KW-1185">Reference proteome</keyword>
<evidence type="ECO:0000256" key="4">
    <source>
        <dbReference type="ARBA" id="ARBA00022771"/>
    </source>
</evidence>
<dbReference type="InterPro" id="IPR035896">
    <property type="entry name" value="AN1-like_Znf"/>
</dbReference>
<reference evidence="8 9" key="1">
    <citation type="submission" date="2024-01" db="EMBL/GenBank/DDBJ databases">
        <title>Genome assemblies of Stephania.</title>
        <authorList>
            <person name="Yang L."/>
        </authorList>
    </citation>
    <scope>NUCLEOTIDE SEQUENCE [LARGE SCALE GENOMIC DNA]</scope>
    <source>
        <strain evidence="8">QJT</strain>
        <tissue evidence="8">Leaf</tissue>
    </source>
</reference>
<keyword evidence="4 6" id="KW-0863">Zinc-finger</keyword>
<feature type="domain" description="AN1-type" evidence="7">
    <location>
        <begin position="50"/>
        <end position="98"/>
    </location>
</feature>
<dbReference type="InterPro" id="IPR000058">
    <property type="entry name" value="Znf_AN1"/>
</dbReference>
<evidence type="ECO:0000313" key="9">
    <source>
        <dbReference type="Proteomes" id="UP001417504"/>
    </source>
</evidence>
<dbReference type="SUPFAM" id="SSF118310">
    <property type="entry name" value="AN1-like Zinc finger"/>
    <property type="match status" value="2"/>
</dbReference>
<dbReference type="PROSITE" id="PS51039">
    <property type="entry name" value="ZF_AN1"/>
    <property type="match status" value="2"/>
</dbReference>
<dbReference type="FunFam" id="4.10.1110.10:FF:000003">
    <property type="entry name" value="AN1-type zinc finger protein 2B isoform X1"/>
    <property type="match status" value="1"/>
</dbReference>
<evidence type="ECO:0000256" key="3">
    <source>
        <dbReference type="ARBA" id="ARBA00022737"/>
    </source>
</evidence>
<dbReference type="EMBL" id="JBBNAE010000006">
    <property type="protein sequence ID" value="KAK9117027.1"/>
    <property type="molecule type" value="Genomic_DNA"/>
</dbReference>
<keyword evidence="5" id="KW-0862">Zinc</keyword>
<dbReference type="PANTHER" id="PTHR14677:SF20">
    <property type="entry name" value="ZINC FINGER AN1-TYPE CONTAINING 2A-RELATED"/>
    <property type="match status" value="1"/>
</dbReference>
<feature type="domain" description="AN1-type" evidence="7">
    <location>
        <begin position="138"/>
        <end position="188"/>
    </location>
</feature>
<evidence type="ECO:0000256" key="2">
    <source>
        <dbReference type="ARBA" id="ARBA00022723"/>
    </source>
</evidence>
<evidence type="ECO:0000256" key="5">
    <source>
        <dbReference type="ARBA" id="ARBA00022833"/>
    </source>
</evidence>
<keyword evidence="3" id="KW-0677">Repeat</keyword>
<dbReference type="AlphaFoldDB" id="A0AAP0IKE9"/>
<evidence type="ECO:0000313" key="8">
    <source>
        <dbReference type="EMBL" id="KAK9117027.1"/>
    </source>
</evidence>
<evidence type="ECO:0000259" key="7">
    <source>
        <dbReference type="PROSITE" id="PS51039"/>
    </source>
</evidence>
<proteinExistence type="predicted"/>
<comment type="function">
    <text evidence="1">May be involved in environmental stress response.</text>
</comment>
<sequence>MRLSLSLSLCLARQDTFYKTPSHIVYFNSFSNSISRHSFIISMGGTEAFPELGSHCQQSDCNQLDFLPFKCEGCEKVFCLEHRSYKSHDCPRADHNSRKVIVCEICSAAIETTGKDSESGVNSVLEEHEKSGDCDPSKKRKPKCPVKRCKQLLTFSNNTTCKLCQLKLCLAHRFPADHACKGTAEPTSAEAVNGGRNSKFLKALVARMSKKGCGVEDGSAYSSNSSVHVKLVE</sequence>